<dbReference type="AlphaFoldDB" id="A0A074XEC8"/>
<dbReference type="HOGENOM" id="CLU_2372431_0_0_1"/>
<evidence type="ECO:0000313" key="2">
    <source>
        <dbReference type="Proteomes" id="UP000030706"/>
    </source>
</evidence>
<protein>
    <submittedName>
        <fullName evidence="1">Uncharacterized protein</fullName>
    </submittedName>
</protein>
<accession>A0A074XEC8</accession>
<dbReference type="GeneID" id="40741755"/>
<evidence type="ECO:0000313" key="1">
    <source>
        <dbReference type="EMBL" id="KEQ83758.1"/>
    </source>
</evidence>
<organism evidence="1 2">
    <name type="scientific">Aureobasidium pullulans EXF-150</name>
    <dbReference type="NCBI Taxonomy" id="1043002"/>
    <lineage>
        <taxon>Eukaryota</taxon>
        <taxon>Fungi</taxon>
        <taxon>Dikarya</taxon>
        <taxon>Ascomycota</taxon>
        <taxon>Pezizomycotina</taxon>
        <taxon>Dothideomycetes</taxon>
        <taxon>Dothideomycetidae</taxon>
        <taxon>Dothideales</taxon>
        <taxon>Saccotheciaceae</taxon>
        <taxon>Aureobasidium</taxon>
    </lineage>
</organism>
<dbReference type="EMBL" id="KL584983">
    <property type="protein sequence ID" value="KEQ83758.1"/>
    <property type="molecule type" value="Genomic_DNA"/>
</dbReference>
<dbReference type="Proteomes" id="UP000030706">
    <property type="component" value="Unassembled WGS sequence"/>
</dbReference>
<gene>
    <name evidence="1" type="ORF">M438DRAFT_21762</name>
</gene>
<sequence length="95" mass="10896">MEGGRGERCWELKKRLAGRRFSIFAVCASHLFFTSPFRPRSGRQALSILTPQQHVVTLCRLMRVLQSVLFGELLRWAEMILVRVRQLPLLSSAPS</sequence>
<reference evidence="1 2" key="1">
    <citation type="journal article" date="2014" name="BMC Genomics">
        <title>Genome sequencing of four Aureobasidium pullulans varieties: biotechnological potential, stress tolerance, and description of new species.</title>
        <authorList>
            <person name="Gostin Ar C."/>
            <person name="Ohm R.A."/>
            <person name="Kogej T."/>
            <person name="Sonjak S."/>
            <person name="Turk M."/>
            <person name="Zajc J."/>
            <person name="Zalar P."/>
            <person name="Grube M."/>
            <person name="Sun H."/>
            <person name="Han J."/>
            <person name="Sharma A."/>
            <person name="Chiniquy J."/>
            <person name="Ngan C.Y."/>
            <person name="Lipzen A."/>
            <person name="Barry K."/>
            <person name="Grigoriev I.V."/>
            <person name="Gunde-Cimerman N."/>
        </authorList>
    </citation>
    <scope>NUCLEOTIDE SEQUENCE [LARGE SCALE GENOMIC DNA]</scope>
    <source>
        <strain evidence="1 2">EXF-150</strain>
    </source>
</reference>
<keyword evidence="2" id="KW-1185">Reference proteome</keyword>
<name>A0A074XEC8_AURPU</name>
<dbReference type="RefSeq" id="XP_029759945.1">
    <property type="nucleotide sequence ID" value="XM_029899449.1"/>
</dbReference>
<proteinExistence type="predicted"/>